<organism evidence="3 4">
    <name type="scientific">Paenibacillus elgii</name>
    <dbReference type="NCBI Taxonomy" id="189691"/>
    <lineage>
        <taxon>Bacteria</taxon>
        <taxon>Bacillati</taxon>
        <taxon>Bacillota</taxon>
        <taxon>Bacilli</taxon>
        <taxon>Bacillales</taxon>
        <taxon>Paenibacillaceae</taxon>
        <taxon>Paenibacillus</taxon>
    </lineage>
</organism>
<sequence length="297" mass="33747">MKKKLITASIVLSLSASMLAIPVFSATSSNPAASIEPAGTLPVNPFNEEKQNLPKSISSSDLAKMEALYNRSQKLQDEIYSSDIQYNDLLGKYKDIPSFQEVKKRLPGSLSHDELKKLEELYNQISKLRKEGKTSQTDPLWEQCYKILDPYASKEPAFGYGSKEPAPFQDYYGLREPAYTLPVNLFDEEKQLLPKSISSSDLAKMEALYNQARKLQDEIYKIDIQYSDLLGKYEDILSFQEEKKGFPSSLSKDELKKLEELYNQIAKLKKEGKTSQTDLLWEQYYKILNLDGAAFGS</sequence>
<dbReference type="OrthoDB" id="3078062at2"/>
<dbReference type="Proteomes" id="UP000076563">
    <property type="component" value="Unassembled WGS sequence"/>
</dbReference>
<proteinExistence type="predicted"/>
<dbReference type="EMBL" id="LQRA01000095">
    <property type="protein sequence ID" value="KZE73130.1"/>
    <property type="molecule type" value="Genomic_DNA"/>
</dbReference>
<evidence type="ECO:0000313" key="3">
    <source>
        <dbReference type="EMBL" id="KZE73130.1"/>
    </source>
</evidence>
<reference evidence="4" key="1">
    <citation type="submission" date="2016-01" db="EMBL/GenBank/DDBJ databases">
        <title>Draft genome of Chromobacterium sp. F49.</title>
        <authorList>
            <person name="Hong K.W."/>
        </authorList>
    </citation>
    <scope>NUCLEOTIDE SEQUENCE [LARGE SCALE GENOMIC DNA]</scope>
    <source>
        <strain evidence="4">M63</strain>
    </source>
</reference>
<protein>
    <recommendedName>
        <fullName evidence="5">SbsC C-terminal domain-containing protein</fullName>
    </recommendedName>
</protein>
<accession>A0A163UCB0</accession>
<keyword evidence="4" id="KW-1185">Reference proteome</keyword>
<keyword evidence="1" id="KW-0175">Coiled coil</keyword>
<evidence type="ECO:0000256" key="1">
    <source>
        <dbReference type="SAM" id="Coils"/>
    </source>
</evidence>
<name>A0A163UCB0_9BACL</name>
<feature type="coiled-coil region" evidence="1">
    <location>
        <begin position="251"/>
        <end position="278"/>
    </location>
</feature>
<feature type="chain" id="PRO_5039047331" description="SbsC C-terminal domain-containing protein" evidence="2">
    <location>
        <begin position="21"/>
        <end position="297"/>
    </location>
</feature>
<evidence type="ECO:0008006" key="5">
    <source>
        <dbReference type="Google" id="ProtNLM"/>
    </source>
</evidence>
<keyword evidence="2" id="KW-0732">Signal</keyword>
<dbReference type="AlphaFoldDB" id="A0A163UCB0"/>
<dbReference type="RefSeq" id="WP_063187160.1">
    <property type="nucleotide sequence ID" value="NZ_LQRA01000095.1"/>
</dbReference>
<gene>
    <name evidence="3" type="ORF">AV654_32865</name>
</gene>
<evidence type="ECO:0000313" key="4">
    <source>
        <dbReference type="Proteomes" id="UP000076563"/>
    </source>
</evidence>
<comment type="caution">
    <text evidence="3">The sequence shown here is derived from an EMBL/GenBank/DDBJ whole genome shotgun (WGS) entry which is preliminary data.</text>
</comment>
<feature type="signal peptide" evidence="2">
    <location>
        <begin position="1"/>
        <end position="20"/>
    </location>
</feature>
<evidence type="ECO:0000256" key="2">
    <source>
        <dbReference type="SAM" id="SignalP"/>
    </source>
</evidence>